<dbReference type="AlphaFoldDB" id="A0A1H6ZT01"/>
<dbReference type="Proteomes" id="UP000242930">
    <property type="component" value="Unassembled WGS sequence"/>
</dbReference>
<feature type="signal peptide" evidence="1">
    <location>
        <begin position="1"/>
        <end position="26"/>
    </location>
</feature>
<keyword evidence="1" id="KW-0732">Signal</keyword>
<evidence type="ECO:0000313" key="2">
    <source>
        <dbReference type="EMBL" id="SEJ51905.1"/>
    </source>
</evidence>
<accession>A0A1H6ZT01</accession>
<proteinExistence type="predicted"/>
<organism evidence="2 3">
    <name type="scientific">Pseudomonas linyingensis</name>
    <dbReference type="NCBI Taxonomy" id="915471"/>
    <lineage>
        <taxon>Bacteria</taxon>
        <taxon>Pseudomonadati</taxon>
        <taxon>Pseudomonadota</taxon>
        <taxon>Gammaproteobacteria</taxon>
        <taxon>Pseudomonadales</taxon>
        <taxon>Pseudomonadaceae</taxon>
        <taxon>Pseudomonas</taxon>
    </lineage>
</organism>
<sequence length="126" mass="14098">MRISRLGTLALAACVTLVTTFGTAHADEVPMITGEQWMQSTEQLKKVYLVGIANAYQVERAYYGSTPPADEQSLVPRFAKGLKGHTLDTVREGLNRWYTANPDRVDRPVIETIWFEMVVPGLQQSK</sequence>
<evidence type="ECO:0000256" key="1">
    <source>
        <dbReference type="SAM" id="SignalP"/>
    </source>
</evidence>
<dbReference type="OrthoDB" id="6889413at2"/>
<reference evidence="3" key="1">
    <citation type="submission" date="2016-10" db="EMBL/GenBank/DDBJ databases">
        <authorList>
            <person name="Varghese N."/>
            <person name="Submissions S."/>
        </authorList>
    </citation>
    <scope>NUCLEOTIDE SEQUENCE [LARGE SCALE GENOMIC DNA]</scope>
    <source>
        <strain evidence="3">LMG 25967</strain>
    </source>
</reference>
<gene>
    <name evidence="2" type="ORF">SAMN05216201_11039</name>
</gene>
<keyword evidence="3" id="KW-1185">Reference proteome</keyword>
<protein>
    <submittedName>
        <fullName evidence="2">Uncharacterized protein</fullName>
    </submittedName>
</protein>
<feature type="chain" id="PRO_5017276019" evidence="1">
    <location>
        <begin position="27"/>
        <end position="126"/>
    </location>
</feature>
<evidence type="ECO:0000313" key="3">
    <source>
        <dbReference type="Proteomes" id="UP000242930"/>
    </source>
</evidence>
<name>A0A1H6ZT01_9PSED</name>
<dbReference type="EMBL" id="FNZE01000010">
    <property type="protein sequence ID" value="SEJ51905.1"/>
    <property type="molecule type" value="Genomic_DNA"/>
</dbReference>